<keyword evidence="2" id="KW-0812">Transmembrane</keyword>
<feature type="transmembrane region" description="Helical" evidence="2">
    <location>
        <begin position="87"/>
        <end position="110"/>
    </location>
</feature>
<organism evidence="4 5">
    <name type="scientific">Sphaerisporangium dianthi</name>
    <dbReference type="NCBI Taxonomy" id="1436120"/>
    <lineage>
        <taxon>Bacteria</taxon>
        <taxon>Bacillati</taxon>
        <taxon>Actinomycetota</taxon>
        <taxon>Actinomycetes</taxon>
        <taxon>Streptosporangiales</taxon>
        <taxon>Streptosporangiaceae</taxon>
        <taxon>Sphaerisporangium</taxon>
    </lineage>
</organism>
<feature type="transmembrane region" description="Helical" evidence="2">
    <location>
        <begin position="173"/>
        <end position="194"/>
    </location>
</feature>
<feature type="transmembrane region" description="Helical" evidence="2">
    <location>
        <begin position="117"/>
        <end position="134"/>
    </location>
</feature>
<feature type="transmembrane region" description="Helical" evidence="2">
    <location>
        <begin position="33"/>
        <end position="51"/>
    </location>
</feature>
<feature type="transmembrane region" description="Helical" evidence="2">
    <location>
        <begin position="261"/>
        <end position="278"/>
    </location>
</feature>
<accession>A0ABV9CKN3</accession>
<dbReference type="EMBL" id="JBHSFP010000016">
    <property type="protein sequence ID" value="MFC4533581.1"/>
    <property type="molecule type" value="Genomic_DNA"/>
</dbReference>
<reference evidence="5" key="1">
    <citation type="journal article" date="2019" name="Int. J. Syst. Evol. Microbiol.">
        <title>The Global Catalogue of Microorganisms (GCM) 10K type strain sequencing project: providing services to taxonomists for standard genome sequencing and annotation.</title>
        <authorList>
            <consortium name="The Broad Institute Genomics Platform"/>
            <consortium name="The Broad Institute Genome Sequencing Center for Infectious Disease"/>
            <person name="Wu L."/>
            <person name="Ma J."/>
        </authorList>
    </citation>
    <scope>NUCLEOTIDE SEQUENCE [LARGE SCALE GENOMIC DNA]</scope>
    <source>
        <strain evidence="5">CGMCC 4.7132</strain>
    </source>
</reference>
<feature type="transmembrane region" description="Helical" evidence="2">
    <location>
        <begin position="146"/>
        <end position="166"/>
    </location>
</feature>
<protein>
    <submittedName>
        <fullName evidence="4">EamA family transporter</fullName>
    </submittedName>
</protein>
<evidence type="ECO:0000313" key="4">
    <source>
        <dbReference type="EMBL" id="MFC4533581.1"/>
    </source>
</evidence>
<proteinExistence type="inferred from homology"/>
<feature type="domain" description="EamA" evidence="3">
    <location>
        <begin position="149"/>
        <end position="278"/>
    </location>
</feature>
<comment type="caution">
    <text evidence="4">The sequence shown here is derived from an EMBL/GenBank/DDBJ whole genome shotgun (WGS) entry which is preliminary data.</text>
</comment>
<sequence length="280" mass="27440">MAVVAIVLATACAVVYGTADFFGGLATRRSRVLAVVALTQITGLVFVLPLLPVLSGTPSAGALAWGVAAGLCGGLGVILFYRALAGGVMSVVAPTTATTSATLPVLAGLAMGERPEAAALCGVVLALAAVVLVSRSPGAPAGRATLSPIMQALASGLGFGAFFILLKQVPGDAGLWPLAGARLASAIGAGALALTTGRTLRPGKGALPAIIAAGILDMLANVLYLLAVQRGLLAVVAVLASLYPASTLLLARYVLGERLSALQTAGVGLALGAVALIASA</sequence>
<comment type="similarity">
    <text evidence="1">Belongs to the EamA transporter family.</text>
</comment>
<dbReference type="InterPro" id="IPR037185">
    <property type="entry name" value="EmrE-like"/>
</dbReference>
<name>A0ABV9CKN3_9ACTN</name>
<feature type="domain" description="EamA" evidence="3">
    <location>
        <begin position="5"/>
        <end position="134"/>
    </location>
</feature>
<dbReference type="InterPro" id="IPR000620">
    <property type="entry name" value="EamA_dom"/>
</dbReference>
<evidence type="ECO:0000313" key="5">
    <source>
        <dbReference type="Proteomes" id="UP001596004"/>
    </source>
</evidence>
<feature type="transmembrane region" description="Helical" evidence="2">
    <location>
        <begin position="206"/>
        <end position="226"/>
    </location>
</feature>
<evidence type="ECO:0000259" key="3">
    <source>
        <dbReference type="Pfam" id="PF00892"/>
    </source>
</evidence>
<keyword evidence="2" id="KW-0472">Membrane</keyword>
<keyword evidence="2" id="KW-1133">Transmembrane helix</keyword>
<feature type="transmembrane region" description="Helical" evidence="2">
    <location>
        <begin position="233"/>
        <end position="255"/>
    </location>
</feature>
<evidence type="ECO:0000256" key="2">
    <source>
        <dbReference type="SAM" id="Phobius"/>
    </source>
</evidence>
<dbReference type="Proteomes" id="UP001596004">
    <property type="component" value="Unassembled WGS sequence"/>
</dbReference>
<feature type="transmembrane region" description="Helical" evidence="2">
    <location>
        <begin position="63"/>
        <end position="81"/>
    </location>
</feature>
<evidence type="ECO:0000256" key="1">
    <source>
        <dbReference type="ARBA" id="ARBA00007362"/>
    </source>
</evidence>
<dbReference type="Pfam" id="PF00892">
    <property type="entry name" value="EamA"/>
    <property type="match status" value="2"/>
</dbReference>
<dbReference type="SUPFAM" id="SSF103481">
    <property type="entry name" value="Multidrug resistance efflux transporter EmrE"/>
    <property type="match status" value="2"/>
</dbReference>
<gene>
    <name evidence="4" type="ORF">ACFO60_22655</name>
</gene>
<keyword evidence="5" id="KW-1185">Reference proteome</keyword>